<comment type="caution">
    <text evidence="1">The sequence shown here is derived from an EMBL/GenBank/DDBJ whole genome shotgun (WGS) entry which is preliminary data.</text>
</comment>
<dbReference type="EMBL" id="JABXYM010000001">
    <property type="protein sequence ID" value="MCR6095051.1"/>
    <property type="molecule type" value="Genomic_DNA"/>
</dbReference>
<protein>
    <submittedName>
        <fullName evidence="1">Uncharacterized protein</fullName>
    </submittedName>
</protein>
<evidence type="ECO:0000313" key="1">
    <source>
        <dbReference type="EMBL" id="MCR6095051.1"/>
    </source>
</evidence>
<keyword evidence="2" id="KW-1185">Reference proteome</keyword>
<gene>
    <name evidence="1" type="ORF">HXA33_00625</name>
</gene>
<sequence length="311" mass="36415">METRLMKVCDGLSIISVHDRLLKCIWIDFPGDKSFPLHIFHVMDQLLKKKAISKEAIHEMEIHMHPCWKITIKEARINNDDAYVIYVKKMSSSKITSVGKYPREITIFKELARLTNRRYSHQILNIFTPIAVMLQKLSTETHLADHPWLAYLLKEIHRGKAYLQLYNDFYRTKGETAVEVMSMKQFLEGLMTRFCQLCPEMEGWLRYETSPKSIYIQADLNKASMALFPLFEKMFYESMSFDGITLFSTVRNNKFILSFPIFHLNYTRDPEFILCLAMAERHLQDAGVETVYLKEACEVQIPVYKVKQVSG</sequence>
<dbReference type="RefSeq" id="WP_078579099.1">
    <property type="nucleotide sequence ID" value="NZ_JABXYM010000001.1"/>
</dbReference>
<dbReference type="Proteomes" id="UP001057753">
    <property type="component" value="Unassembled WGS sequence"/>
</dbReference>
<proteinExistence type="predicted"/>
<organism evidence="1 2">
    <name type="scientific">Salipaludibacillus agaradhaerens</name>
    <name type="common">Bacillus agaradhaerens</name>
    <dbReference type="NCBI Taxonomy" id="76935"/>
    <lineage>
        <taxon>Bacteria</taxon>
        <taxon>Bacillati</taxon>
        <taxon>Bacillota</taxon>
        <taxon>Bacilli</taxon>
        <taxon>Bacillales</taxon>
        <taxon>Bacillaceae</taxon>
    </lineage>
</organism>
<reference evidence="1" key="1">
    <citation type="submission" date="2020-06" db="EMBL/GenBank/DDBJ databases">
        <title>Insight into the genomes of haloalkaliphilic bacilli from Kenyan soda lakes.</title>
        <authorList>
            <person name="Mwirichia R."/>
            <person name="Villamizar G.C."/>
            <person name="Poehlein A."/>
            <person name="Mugweru J."/>
            <person name="Kipnyargis A."/>
            <person name="Kiplimo D."/>
            <person name="Orwa P."/>
            <person name="Daniel R."/>
        </authorList>
    </citation>
    <scope>NUCLEOTIDE SEQUENCE</scope>
    <source>
        <strain evidence="1">B1096_S55</strain>
    </source>
</reference>
<accession>A0A9Q4AZ34</accession>
<dbReference type="AlphaFoldDB" id="A0A9Q4AZ34"/>
<evidence type="ECO:0000313" key="2">
    <source>
        <dbReference type="Proteomes" id="UP001057753"/>
    </source>
</evidence>
<name>A0A9Q4AZ34_SALAG</name>